<dbReference type="GeneID" id="85013945"/>
<keyword evidence="1" id="KW-1133">Transmembrane helix</keyword>
<feature type="transmembrane region" description="Helical" evidence="1">
    <location>
        <begin position="6"/>
        <end position="25"/>
    </location>
</feature>
<accession>A0A7W9W022</accession>
<organism evidence="2 4">
    <name type="scientific">Oribacterium sinus</name>
    <dbReference type="NCBI Taxonomy" id="237576"/>
    <lineage>
        <taxon>Bacteria</taxon>
        <taxon>Bacillati</taxon>
        <taxon>Bacillota</taxon>
        <taxon>Clostridia</taxon>
        <taxon>Lachnospirales</taxon>
        <taxon>Lachnospiraceae</taxon>
        <taxon>Oribacterium</taxon>
    </lineage>
</organism>
<dbReference type="AlphaFoldDB" id="A0A7W9W022"/>
<gene>
    <name evidence="2" type="ORF">HNQ46_000379</name>
    <name evidence="3" type="ORF">HXM90_03250</name>
</gene>
<comment type="caution">
    <text evidence="2">The sequence shown here is derived from an EMBL/GenBank/DDBJ whole genome shotgun (WGS) entry which is preliminary data.</text>
</comment>
<dbReference type="EMBL" id="JABZRA010000030">
    <property type="protein sequence ID" value="MBF1272429.1"/>
    <property type="molecule type" value="Genomic_DNA"/>
</dbReference>
<sequence>MNQTIMIVAGVVVVWAVLFVVMMSFQKKRKAGEQQFNADNAYKALIHLYCDHIAIDGNSLSTFSHTKGEYMQTIVALEPGQHRLEGVFRSTEAGVTGNKNLVSEKLSIDIDLEAGHVYSAAMYFYSAEDRNEYYKGQTGKAIAEVPLSIVKGSDQVKAYVIVYEEQ</sequence>
<protein>
    <submittedName>
        <fullName evidence="2">Uncharacterized protein</fullName>
    </submittedName>
</protein>
<reference evidence="3" key="1">
    <citation type="submission" date="2020-04" db="EMBL/GenBank/DDBJ databases">
        <title>Deep metagenomics examines the oral microbiome during advanced dental caries in children, revealing novel taxa and co-occurrences with host molecules.</title>
        <authorList>
            <person name="Baker J.L."/>
            <person name="Morton J.T."/>
            <person name="Dinis M."/>
            <person name="Alvarez R."/>
            <person name="Tran N.C."/>
            <person name="Knight R."/>
            <person name="Edlund A."/>
        </authorList>
    </citation>
    <scope>NUCLEOTIDE SEQUENCE</scope>
    <source>
        <strain evidence="3">JCVI_38_bin.19</strain>
    </source>
</reference>
<keyword evidence="1" id="KW-0812">Transmembrane</keyword>
<keyword evidence="1" id="KW-0472">Membrane</keyword>
<dbReference type="Proteomes" id="UP000775770">
    <property type="component" value="Unassembled WGS sequence"/>
</dbReference>
<evidence type="ECO:0000313" key="2">
    <source>
        <dbReference type="EMBL" id="MBB6040416.1"/>
    </source>
</evidence>
<evidence type="ECO:0000313" key="3">
    <source>
        <dbReference type="EMBL" id="MBF1272429.1"/>
    </source>
</evidence>
<dbReference type="Proteomes" id="UP000522163">
    <property type="component" value="Unassembled WGS sequence"/>
</dbReference>
<evidence type="ECO:0000313" key="4">
    <source>
        <dbReference type="Proteomes" id="UP000522163"/>
    </source>
</evidence>
<reference evidence="2 4" key="2">
    <citation type="submission" date="2020-08" db="EMBL/GenBank/DDBJ databases">
        <title>Genomic Encyclopedia of Type Strains, Phase IV (KMG-IV): sequencing the most valuable type-strain genomes for metagenomic binning, comparative biology and taxonomic classification.</title>
        <authorList>
            <person name="Goeker M."/>
        </authorList>
    </citation>
    <scope>NUCLEOTIDE SEQUENCE [LARGE SCALE GENOMIC DNA]</scope>
    <source>
        <strain evidence="2 4">DSM 17245</strain>
    </source>
</reference>
<evidence type="ECO:0000256" key="1">
    <source>
        <dbReference type="SAM" id="Phobius"/>
    </source>
</evidence>
<name>A0A7W9W022_9FIRM</name>
<dbReference type="RefSeq" id="WP_183682252.1">
    <property type="nucleotide sequence ID" value="NZ_CAUQIH010000018.1"/>
</dbReference>
<dbReference type="EMBL" id="JACHHH010000002">
    <property type="protein sequence ID" value="MBB6040416.1"/>
    <property type="molecule type" value="Genomic_DNA"/>
</dbReference>
<proteinExistence type="predicted"/>